<evidence type="ECO:0000313" key="1">
    <source>
        <dbReference type="EMBL" id="CAI9916876.1"/>
    </source>
</evidence>
<organism evidence="1">
    <name type="scientific">Hexamita inflata</name>
    <dbReference type="NCBI Taxonomy" id="28002"/>
    <lineage>
        <taxon>Eukaryota</taxon>
        <taxon>Metamonada</taxon>
        <taxon>Diplomonadida</taxon>
        <taxon>Hexamitidae</taxon>
        <taxon>Hexamitinae</taxon>
        <taxon>Hexamita</taxon>
    </lineage>
</organism>
<sequence length="101" mass="11244">MKNVQSSINGIYGQISNINNVNQIQNNEIQALKNQAGSNMNGALWCKMTKYNIAGFQQVQGYCSNTATCCYYNQAQNNIQLPLRCGPNLITMAQCGTFYTF</sequence>
<reference evidence="2 3" key="2">
    <citation type="submission" date="2024-07" db="EMBL/GenBank/DDBJ databases">
        <authorList>
            <person name="Akdeniz Z."/>
        </authorList>
    </citation>
    <scope>NUCLEOTIDE SEQUENCE [LARGE SCALE GENOMIC DNA]</scope>
</reference>
<evidence type="ECO:0000313" key="3">
    <source>
        <dbReference type="Proteomes" id="UP001642409"/>
    </source>
</evidence>
<dbReference type="EMBL" id="CATOUU010000113">
    <property type="protein sequence ID" value="CAI9916876.1"/>
    <property type="molecule type" value="Genomic_DNA"/>
</dbReference>
<dbReference type="Proteomes" id="UP001642409">
    <property type="component" value="Unassembled WGS sequence"/>
</dbReference>
<proteinExistence type="predicted"/>
<accession>A0AA86ND26</accession>
<evidence type="ECO:0000313" key="2">
    <source>
        <dbReference type="EMBL" id="CAL6108491.1"/>
    </source>
</evidence>
<gene>
    <name evidence="1" type="ORF">HINF_LOCUS4521</name>
    <name evidence="2" type="ORF">HINF_LOCUS74992</name>
</gene>
<keyword evidence="3" id="KW-1185">Reference proteome</keyword>
<dbReference type="AlphaFoldDB" id="A0AA86ND26"/>
<dbReference type="EMBL" id="CAXDID020000652">
    <property type="protein sequence ID" value="CAL6108491.1"/>
    <property type="molecule type" value="Genomic_DNA"/>
</dbReference>
<protein>
    <submittedName>
        <fullName evidence="2">Hypothetical_protein</fullName>
    </submittedName>
</protein>
<name>A0AA86ND26_9EUKA</name>
<comment type="caution">
    <text evidence="1">The sequence shown here is derived from an EMBL/GenBank/DDBJ whole genome shotgun (WGS) entry which is preliminary data.</text>
</comment>
<reference evidence="1" key="1">
    <citation type="submission" date="2023-06" db="EMBL/GenBank/DDBJ databases">
        <authorList>
            <person name="Kurt Z."/>
        </authorList>
    </citation>
    <scope>NUCLEOTIDE SEQUENCE</scope>
</reference>